<evidence type="ECO:0000313" key="5">
    <source>
        <dbReference type="EMBL" id="CAG5125602.1"/>
    </source>
</evidence>
<dbReference type="PANTHER" id="PTHR10901">
    <property type="entry name" value="TROPOMODULIN"/>
    <property type="match status" value="1"/>
</dbReference>
<dbReference type="FunFam" id="3.80.10.10:FF:000099">
    <property type="entry name" value="Tropomodulin, isoform C"/>
    <property type="match status" value="1"/>
</dbReference>
<dbReference type="EMBL" id="CAJHNH020002107">
    <property type="protein sequence ID" value="CAG5125602.1"/>
    <property type="molecule type" value="Genomic_DNA"/>
</dbReference>
<comment type="caution">
    <text evidence="5">The sequence shown here is derived from an EMBL/GenBank/DDBJ whole genome shotgun (WGS) entry which is preliminary data.</text>
</comment>
<evidence type="ECO:0000256" key="1">
    <source>
        <dbReference type="ARBA" id="ARBA00004245"/>
    </source>
</evidence>
<dbReference type="PANTHER" id="PTHR10901:SF6">
    <property type="entry name" value="TROPOMODULIN, ISOFORM N"/>
    <property type="match status" value="1"/>
</dbReference>
<dbReference type="Gene3D" id="3.80.10.10">
    <property type="entry name" value="Ribonuclease Inhibitor"/>
    <property type="match status" value="1"/>
</dbReference>
<accession>A0A8S3ZEY9</accession>
<dbReference type="GO" id="GO:0005523">
    <property type="term" value="F:tropomyosin binding"/>
    <property type="evidence" value="ECO:0007669"/>
    <property type="project" value="InterPro"/>
</dbReference>
<reference evidence="5" key="1">
    <citation type="submission" date="2021-04" db="EMBL/GenBank/DDBJ databases">
        <authorList>
            <consortium name="Molecular Ecology Group"/>
        </authorList>
    </citation>
    <scope>NUCLEOTIDE SEQUENCE</scope>
</reference>
<proteinExistence type="predicted"/>
<evidence type="ECO:0000256" key="2">
    <source>
        <dbReference type="ARBA" id="ARBA00022490"/>
    </source>
</evidence>
<sequence>MSILEKAKSIDVPDIDLDIDNFDDLLNALSAEELEELNGDFDPDNSLLPASQRSRDQTSKTPTGPFSRQKLLNFLEEKARQEKDWENTVPFSKEVKGKKFTPKEPEKTTINDDDAAVETEWDEILTAASEEELVDLAAVLGFHSMLTQTQYYASLEEREVHEGGFTGHAQAQKLKVIPDEPPNMTDIEESIKKLRENDKDLKTLNLNNIKNISLERLIEVCDALKNNTVCVRFDMAGVAANDKVAKALADALRENTTLKSVNVESNYITPEAIVELIKAANVNQSLLELRVANQKPEVLGNQAEMQIAKLVKENNKLLRLGIHFEYPDARIKVHDKLKANLDALRKKRIGKEDVQS</sequence>
<dbReference type="GO" id="GO:0030016">
    <property type="term" value="C:myofibril"/>
    <property type="evidence" value="ECO:0007669"/>
    <property type="project" value="TreeGrafter"/>
</dbReference>
<dbReference type="GO" id="GO:0030239">
    <property type="term" value="P:myofibril assembly"/>
    <property type="evidence" value="ECO:0007669"/>
    <property type="project" value="TreeGrafter"/>
</dbReference>
<dbReference type="OrthoDB" id="2163268at2759"/>
<gene>
    <name evidence="5" type="ORF">CUNI_LOCUS11160</name>
</gene>
<organism evidence="5 6">
    <name type="scientific">Candidula unifasciata</name>
    <dbReference type="NCBI Taxonomy" id="100452"/>
    <lineage>
        <taxon>Eukaryota</taxon>
        <taxon>Metazoa</taxon>
        <taxon>Spiralia</taxon>
        <taxon>Lophotrochozoa</taxon>
        <taxon>Mollusca</taxon>
        <taxon>Gastropoda</taxon>
        <taxon>Heterobranchia</taxon>
        <taxon>Euthyneura</taxon>
        <taxon>Panpulmonata</taxon>
        <taxon>Eupulmonata</taxon>
        <taxon>Stylommatophora</taxon>
        <taxon>Helicina</taxon>
        <taxon>Helicoidea</taxon>
        <taxon>Geomitridae</taxon>
        <taxon>Candidula</taxon>
    </lineage>
</organism>
<keyword evidence="3" id="KW-0206">Cytoskeleton</keyword>
<keyword evidence="2" id="KW-0963">Cytoplasm</keyword>
<keyword evidence="6" id="KW-1185">Reference proteome</keyword>
<feature type="region of interest" description="Disordered" evidence="4">
    <location>
        <begin position="37"/>
        <end position="66"/>
    </location>
</feature>
<dbReference type="InterPro" id="IPR004934">
    <property type="entry name" value="TMOD"/>
</dbReference>
<dbReference type="SUPFAM" id="SSF52047">
    <property type="entry name" value="RNI-like"/>
    <property type="match status" value="1"/>
</dbReference>
<dbReference type="Pfam" id="PF03250">
    <property type="entry name" value="Tropomodulin"/>
    <property type="match status" value="1"/>
</dbReference>
<protein>
    <recommendedName>
        <fullName evidence="7">Tropomodulin</fullName>
    </recommendedName>
</protein>
<evidence type="ECO:0000256" key="4">
    <source>
        <dbReference type="SAM" id="MobiDB-lite"/>
    </source>
</evidence>
<dbReference type="InterPro" id="IPR032675">
    <property type="entry name" value="LRR_dom_sf"/>
</dbReference>
<dbReference type="GO" id="GO:0051694">
    <property type="term" value="P:pointed-end actin filament capping"/>
    <property type="evidence" value="ECO:0007669"/>
    <property type="project" value="InterPro"/>
</dbReference>
<dbReference type="GO" id="GO:0007015">
    <property type="term" value="P:actin filament organization"/>
    <property type="evidence" value="ECO:0007669"/>
    <property type="project" value="TreeGrafter"/>
</dbReference>
<dbReference type="AlphaFoldDB" id="A0A8S3ZEY9"/>
<comment type="subcellular location">
    <subcellularLocation>
        <location evidence="1">Cytoplasm</location>
        <location evidence="1">Cytoskeleton</location>
    </subcellularLocation>
</comment>
<dbReference type="GO" id="GO:0005856">
    <property type="term" value="C:cytoskeleton"/>
    <property type="evidence" value="ECO:0007669"/>
    <property type="project" value="UniProtKB-SubCell"/>
</dbReference>
<evidence type="ECO:0008006" key="7">
    <source>
        <dbReference type="Google" id="ProtNLM"/>
    </source>
</evidence>
<name>A0A8S3ZEY9_9EUPU</name>
<evidence type="ECO:0000313" key="6">
    <source>
        <dbReference type="Proteomes" id="UP000678393"/>
    </source>
</evidence>
<evidence type="ECO:0000256" key="3">
    <source>
        <dbReference type="ARBA" id="ARBA00023212"/>
    </source>
</evidence>
<dbReference type="Proteomes" id="UP000678393">
    <property type="component" value="Unassembled WGS sequence"/>
</dbReference>